<gene>
    <name evidence="1" type="ORF">RchiOBHm_Chr5g0050241</name>
</gene>
<dbReference type="EMBL" id="PDCK01000043">
    <property type="protein sequence ID" value="PRQ32784.1"/>
    <property type="molecule type" value="Genomic_DNA"/>
</dbReference>
<comment type="caution">
    <text evidence="1">The sequence shown here is derived from an EMBL/GenBank/DDBJ whole genome shotgun (WGS) entry which is preliminary data.</text>
</comment>
<keyword evidence="2" id="KW-1185">Reference proteome</keyword>
<protein>
    <submittedName>
        <fullName evidence="1">Uncharacterized protein</fullName>
    </submittedName>
</protein>
<dbReference type="AlphaFoldDB" id="A0A2P6QF10"/>
<evidence type="ECO:0000313" key="2">
    <source>
        <dbReference type="Proteomes" id="UP000238479"/>
    </source>
</evidence>
<evidence type="ECO:0000313" key="1">
    <source>
        <dbReference type="EMBL" id="PRQ32784.1"/>
    </source>
</evidence>
<name>A0A2P6QF10_ROSCH</name>
<organism evidence="1 2">
    <name type="scientific">Rosa chinensis</name>
    <name type="common">China rose</name>
    <dbReference type="NCBI Taxonomy" id="74649"/>
    <lineage>
        <taxon>Eukaryota</taxon>
        <taxon>Viridiplantae</taxon>
        <taxon>Streptophyta</taxon>
        <taxon>Embryophyta</taxon>
        <taxon>Tracheophyta</taxon>
        <taxon>Spermatophyta</taxon>
        <taxon>Magnoliopsida</taxon>
        <taxon>eudicotyledons</taxon>
        <taxon>Gunneridae</taxon>
        <taxon>Pentapetalae</taxon>
        <taxon>rosids</taxon>
        <taxon>fabids</taxon>
        <taxon>Rosales</taxon>
        <taxon>Rosaceae</taxon>
        <taxon>Rosoideae</taxon>
        <taxon>Rosoideae incertae sedis</taxon>
        <taxon>Rosa</taxon>
    </lineage>
</organism>
<sequence length="46" mass="5226">MLQESNRTLLNTFVKSGISAQNFPILVSPLLILHIHRRKFSVTFSA</sequence>
<reference evidence="1 2" key="1">
    <citation type="journal article" date="2018" name="Nat. Genet.">
        <title>The Rosa genome provides new insights in the design of modern roses.</title>
        <authorList>
            <person name="Bendahmane M."/>
        </authorList>
    </citation>
    <scope>NUCLEOTIDE SEQUENCE [LARGE SCALE GENOMIC DNA]</scope>
    <source>
        <strain evidence="2">cv. Old Blush</strain>
    </source>
</reference>
<dbReference type="Proteomes" id="UP000238479">
    <property type="component" value="Chromosome 5"/>
</dbReference>
<dbReference type="Gramene" id="PRQ32784">
    <property type="protein sequence ID" value="PRQ32784"/>
    <property type="gene ID" value="RchiOBHm_Chr5g0050241"/>
</dbReference>
<proteinExistence type="predicted"/>
<accession>A0A2P6QF10</accession>